<sequence>MGLLIPEDISLDKLPASERRVIRTFQSTLKDTWLIIPRVDLIDDRRPYEIDVLLINDLQGIAAIEVKGGPLQVRDGEWYRRGQIVEPSPPRQAQDAAYELRDQLQRHSPLLDRIHVQSAVALPDLRDLEDLAERLPPGVAAAQLFFAGDLADAKGRMEARLWELMDTNLHNRPLAADQVEAIVGFLRPDLDFRWDPQAQARQARVTLHRITADQTRALATLDLNRRVVVSGPAGSGKTRLATAWAERAMDRGERTFLTCFNEPMAEVLTEAAPEHDLLTVGSVQKTLMALEGVPRLDVPEGAGNEWWNTVPFTNVLDNIGDVVVRFDTIVVDEAQDFAPRWFEVLERLLYDEGPGRILMVTDPHQGVYDRGFLVPTAGPDLVRAELIVNCRNTHQIADLLQRLGGAPAAPGAPEGAPVIFVTCQPGHVVAKVGEMLEELVVESQIDPANILVVTGHTALRDRIREESPGGFACAPWEDRHGGDIVCETIHRMKGLERDAVILATNDDDLGDHLLYVGMSRAVSRLVVVGPSVLMARLQTGRGQNQEGGSKLGGLPEPQRGQC</sequence>
<reference evidence="4" key="1">
    <citation type="submission" date="2018-05" db="EMBL/GenBank/DDBJ databases">
        <authorList>
            <person name="Lanie J.A."/>
            <person name="Ng W.-L."/>
            <person name="Kazmierczak K.M."/>
            <person name="Andrzejewski T.M."/>
            <person name="Davidsen T.M."/>
            <person name="Wayne K.J."/>
            <person name="Tettelin H."/>
            <person name="Glass J.I."/>
            <person name="Rusch D."/>
            <person name="Podicherti R."/>
            <person name="Tsui H.-C.T."/>
            <person name="Winkler M.E."/>
        </authorList>
    </citation>
    <scope>NUCLEOTIDE SEQUENCE</scope>
</reference>
<protein>
    <submittedName>
        <fullName evidence="4">Uncharacterized protein</fullName>
    </submittedName>
</protein>
<evidence type="ECO:0000259" key="3">
    <source>
        <dbReference type="Pfam" id="PF13538"/>
    </source>
</evidence>
<dbReference type="Gene3D" id="3.40.50.300">
    <property type="entry name" value="P-loop containing nucleotide triphosphate hydrolases"/>
    <property type="match status" value="3"/>
</dbReference>
<accession>A0A382CR81</accession>
<dbReference type="SUPFAM" id="SSF52540">
    <property type="entry name" value="P-loop containing nucleoside triphosphate hydrolases"/>
    <property type="match status" value="1"/>
</dbReference>
<feature type="domain" description="NERD" evidence="2">
    <location>
        <begin position="17"/>
        <end position="123"/>
    </location>
</feature>
<proteinExistence type="predicted"/>
<dbReference type="InterPro" id="IPR011528">
    <property type="entry name" value="NERD"/>
</dbReference>
<dbReference type="GO" id="GO:0043138">
    <property type="term" value="F:3'-5' DNA helicase activity"/>
    <property type="evidence" value="ECO:0007669"/>
    <property type="project" value="TreeGrafter"/>
</dbReference>
<name>A0A382CR81_9ZZZZ</name>
<dbReference type="Pfam" id="PF13245">
    <property type="entry name" value="AAA_19"/>
    <property type="match status" value="1"/>
</dbReference>
<dbReference type="GO" id="GO:0005524">
    <property type="term" value="F:ATP binding"/>
    <property type="evidence" value="ECO:0007669"/>
    <property type="project" value="InterPro"/>
</dbReference>
<dbReference type="PANTHER" id="PTHR11070:SF2">
    <property type="entry name" value="ATP-DEPENDENT DNA HELICASE SRS2"/>
    <property type="match status" value="1"/>
</dbReference>
<organism evidence="4">
    <name type="scientific">marine metagenome</name>
    <dbReference type="NCBI Taxonomy" id="408172"/>
    <lineage>
        <taxon>unclassified sequences</taxon>
        <taxon>metagenomes</taxon>
        <taxon>ecological metagenomes</taxon>
    </lineage>
</organism>
<gene>
    <name evidence="4" type="ORF">METZ01_LOCUS181176</name>
</gene>
<dbReference type="Pfam" id="PF08378">
    <property type="entry name" value="NERD"/>
    <property type="match status" value="1"/>
</dbReference>
<feature type="non-terminal residue" evidence="4">
    <location>
        <position position="562"/>
    </location>
</feature>
<dbReference type="Pfam" id="PF13538">
    <property type="entry name" value="UvrD_C_2"/>
    <property type="match status" value="1"/>
</dbReference>
<dbReference type="InterPro" id="IPR027785">
    <property type="entry name" value="UvrD-like_helicase_C"/>
</dbReference>
<dbReference type="GO" id="GO:0000725">
    <property type="term" value="P:recombinational repair"/>
    <property type="evidence" value="ECO:0007669"/>
    <property type="project" value="TreeGrafter"/>
</dbReference>
<dbReference type="AlphaFoldDB" id="A0A382CR81"/>
<feature type="domain" description="UvrD-like helicase C-terminal" evidence="3">
    <location>
        <begin position="484"/>
        <end position="528"/>
    </location>
</feature>
<dbReference type="PANTHER" id="PTHR11070">
    <property type="entry name" value="UVRD / RECB / PCRA DNA HELICASE FAMILY MEMBER"/>
    <property type="match status" value="1"/>
</dbReference>
<dbReference type="GO" id="GO:0003677">
    <property type="term" value="F:DNA binding"/>
    <property type="evidence" value="ECO:0007669"/>
    <property type="project" value="InterPro"/>
</dbReference>
<evidence type="ECO:0000259" key="2">
    <source>
        <dbReference type="Pfam" id="PF08378"/>
    </source>
</evidence>
<dbReference type="InterPro" id="IPR000212">
    <property type="entry name" value="DNA_helicase_UvrD/REP"/>
</dbReference>
<evidence type="ECO:0000313" key="4">
    <source>
        <dbReference type="EMBL" id="SVB28322.1"/>
    </source>
</evidence>
<dbReference type="InterPro" id="IPR027417">
    <property type="entry name" value="P-loop_NTPase"/>
</dbReference>
<feature type="region of interest" description="Disordered" evidence="1">
    <location>
        <begin position="539"/>
        <end position="562"/>
    </location>
</feature>
<dbReference type="EMBL" id="UINC01035624">
    <property type="protein sequence ID" value="SVB28322.1"/>
    <property type="molecule type" value="Genomic_DNA"/>
</dbReference>
<evidence type="ECO:0000256" key="1">
    <source>
        <dbReference type="SAM" id="MobiDB-lite"/>
    </source>
</evidence>